<dbReference type="InterPro" id="IPR012859">
    <property type="entry name" value="Pilin_N_archaeal"/>
</dbReference>
<dbReference type="Pfam" id="PF07790">
    <property type="entry name" value="Pilin_N"/>
    <property type="match status" value="1"/>
</dbReference>
<dbReference type="Proteomes" id="UP000011581">
    <property type="component" value="Unassembled WGS sequence"/>
</dbReference>
<dbReference type="PATRIC" id="fig|1227483.3.peg.2178"/>
<dbReference type="EMBL" id="AOJF01000044">
    <property type="protein sequence ID" value="EMA59395.1"/>
    <property type="molecule type" value="Genomic_DNA"/>
</dbReference>
<gene>
    <name evidence="2" type="ORF">C470_10977</name>
</gene>
<evidence type="ECO:0000259" key="1">
    <source>
        <dbReference type="Pfam" id="PF07790"/>
    </source>
</evidence>
<sequence length="142" mass="15634">MLMTAVVIVLAATVATMLTGFAGMLNEPAPQAAFEFEYETGVSDPNCANDPCEVVRVTHSGGETFDPEQVEVVVYYMEGGSEKRYAADWVDVVADPVEITERVRVWTNGPIDTLETARIELLWTSEDGEYGEVIARWEGPNK</sequence>
<comment type="caution">
    <text evidence="2">The sequence shown here is derived from an EMBL/GenBank/DDBJ whole genome shotgun (WGS) entry which is preliminary data.</text>
</comment>
<protein>
    <submittedName>
        <fullName evidence="2">Flagellin-like protein</fullName>
    </submittedName>
</protein>
<keyword evidence="2" id="KW-0966">Cell projection</keyword>
<proteinExistence type="predicted"/>
<keyword evidence="2" id="KW-0969">Cilium</keyword>
<organism evidence="2 3">
    <name type="scientific">Halorubrum distributum JCM 13561</name>
    <dbReference type="NCBI Taxonomy" id="1227483"/>
    <lineage>
        <taxon>Archaea</taxon>
        <taxon>Methanobacteriati</taxon>
        <taxon>Methanobacteriota</taxon>
        <taxon>Stenosarchaea group</taxon>
        <taxon>Halobacteria</taxon>
        <taxon>Halobacteriales</taxon>
        <taxon>Haloferacaceae</taxon>
        <taxon>Halorubrum</taxon>
        <taxon>Halorubrum distributum group</taxon>
    </lineage>
</organism>
<name>M0NRZ1_9EURY</name>
<reference evidence="2 3" key="1">
    <citation type="journal article" date="2014" name="PLoS Genet.">
        <title>Phylogenetically driven sequencing of extremely halophilic archaea reveals strategies for static and dynamic osmo-response.</title>
        <authorList>
            <person name="Becker E.A."/>
            <person name="Seitzer P.M."/>
            <person name="Tritt A."/>
            <person name="Larsen D."/>
            <person name="Krusor M."/>
            <person name="Yao A.I."/>
            <person name="Wu D."/>
            <person name="Madern D."/>
            <person name="Eisen J.A."/>
            <person name="Darling A.E."/>
            <person name="Facciotti M.T."/>
        </authorList>
    </citation>
    <scope>NUCLEOTIDE SEQUENCE [LARGE SCALE GENOMIC DNA]</scope>
    <source>
        <strain evidence="2 3">JCM 13561</strain>
    </source>
</reference>
<dbReference type="AlphaFoldDB" id="M0NRZ1"/>
<evidence type="ECO:0000313" key="2">
    <source>
        <dbReference type="EMBL" id="EMA59395.1"/>
    </source>
</evidence>
<keyword evidence="2" id="KW-0282">Flagellum</keyword>
<evidence type="ECO:0000313" key="3">
    <source>
        <dbReference type="Proteomes" id="UP000011581"/>
    </source>
</evidence>
<feature type="domain" description="Archaeal Type IV pilin N-terminal" evidence="1">
    <location>
        <begin position="1"/>
        <end position="76"/>
    </location>
</feature>
<accession>M0NRZ1</accession>